<organism evidence="1 2">
    <name type="scientific">Marinicauda pacifica</name>
    <dbReference type="NCBI Taxonomy" id="1133559"/>
    <lineage>
        <taxon>Bacteria</taxon>
        <taxon>Pseudomonadati</taxon>
        <taxon>Pseudomonadota</taxon>
        <taxon>Alphaproteobacteria</taxon>
        <taxon>Maricaulales</taxon>
        <taxon>Maricaulaceae</taxon>
        <taxon>Marinicauda</taxon>
    </lineage>
</organism>
<dbReference type="PROSITE" id="PS51257">
    <property type="entry name" value="PROKAR_LIPOPROTEIN"/>
    <property type="match status" value="1"/>
</dbReference>
<sequence length="190" mass="20764">MRRIAALICLSMLVTGCQSVRGVVEGDQPNPGPCPTALSLYDAHRVVNFHGDGVVYSNVGFTGEILNVVSFCEYTDRDASPISMDMGIRMAFGRGPAASGRSHTYQYFVAVTRRDQAVIERQVYPVTVEFPAGVDRVELVQEFENMVIPRADASTSGANFEVIVGFELTEEQLEFNRSGQRFRVTAGSGS</sequence>
<dbReference type="EMBL" id="SRXV01000001">
    <property type="protein sequence ID" value="TGY94852.1"/>
    <property type="molecule type" value="Genomic_DNA"/>
</dbReference>
<keyword evidence="2" id="KW-1185">Reference proteome</keyword>
<name>A0A4S2HGX3_9PROT</name>
<dbReference type="AlphaFoldDB" id="A0A4S2HGX3"/>
<dbReference type="Proteomes" id="UP000305451">
    <property type="component" value="Unassembled WGS sequence"/>
</dbReference>
<reference evidence="1 2" key="1">
    <citation type="journal article" date="2013" name="Int. J. Syst. Evol. Microbiol.">
        <title>Marinicauda pacifica gen. nov., sp. nov., a prosthecate alphaproteobacterium of the family Hyphomonadaceae isolated from deep seawater.</title>
        <authorList>
            <person name="Zhang X.Y."/>
            <person name="Li G.W."/>
            <person name="Wang C.S."/>
            <person name="Zhang Y.J."/>
            <person name="Xu X.W."/>
            <person name="Li H."/>
            <person name="Liu A."/>
            <person name="Liu C."/>
            <person name="Xie B.B."/>
            <person name="Qin Q.L."/>
            <person name="Xu Z."/>
            <person name="Chen X.L."/>
            <person name="Zhou B.C."/>
            <person name="Zhang Y.Z."/>
        </authorList>
    </citation>
    <scope>NUCLEOTIDE SEQUENCE [LARGE SCALE GENOMIC DNA]</scope>
    <source>
        <strain evidence="1 2">P-1 km-3</strain>
    </source>
</reference>
<protein>
    <submittedName>
        <fullName evidence="1">Uncharacterized protein</fullName>
    </submittedName>
</protein>
<comment type="caution">
    <text evidence="1">The sequence shown here is derived from an EMBL/GenBank/DDBJ whole genome shotgun (WGS) entry which is preliminary data.</text>
</comment>
<dbReference type="RefSeq" id="WP_135944049.1">
    <property type="nucleotide sequence ID" value="NZ_BMEI01000001.1"/>
</dbReference>
<evidence type="ECO:0000313" key="1">
    <source>
        <dbReference type="EMBL" id="TGY94852.1"/>
    </source>
</evidence>
<proteinExistence type="predicted"/>
<accession>A0A4S2HGX3</accession>
<gene>
    <name evidence="1" type="ORF">E5162_06220</name>
</gene>
<evidence type="ECO:0000313" key="2">
    <source>
        <dbReference type="Proteomes" id="UP000305451"/>
    </source>
</evidence>
<dbReference type="OrthoDB" id="7171960at2"/>